<feature type="compositionally biased region" description="Polar residues" evidence="1">
    <location>
        <begin position="81"/>
        <end position="90"/>
    </location>
</feature>
<evidence type="ECO:0000256" key="2">
    <source>
        <dbReference type="SAM" id="SignalP"/>
    </source>
</evidence>
<sequence>MANGQQTSFSLAFVALAMILSAGEANVRRELEAQPPSGGAPPDANLEAQSPSGGAPPDANLEAQPPSGSAPPDANLEAQPPSGSAPPNANLEASLQEMLGASERAKEKVLVVGNSQMVKECNKTYGDAIDHLNKALALAHGGIKTPQGFAELETIVKEAMKDYEECDRVFAVATRPSPFVINDTYLKSLASKFNSMAEADAQQT</sequence>
<dbReference type="EMBL" id="JBBPBM010000009">
    <property type="protein sequence ID" value="KAK8567669.1"/>
    <property type="molecule type" value="Genomic_DNA"/>
</dbReference>
<comment type="caution">
    <text evidence="4">The sequence shown here is derived from an EMBL/GenBank/DDBJ whole genome shotgun (WGS) entry which is preliminary data.</text>
</comment>
<feature type="region of interest" description="Disordered" evidence="1">
    <location>
        <begin position="29"/>
        <end position="90"/>
    </location>
</feature>
<protein>
    <recommendedName>
        <fullName evidence="3">Pectinesterase inhibitor domain-containing protein</fullName>
    </recommendedName>
</protein>
<evidence type="ECO:0000313" key="4">
    <source>
        <dbReference type="EMBL" id="KAK8567669.1"/>
    </source>
</evidence>
<dbReference type="Pfam" id="PF04043">
    <property type="entry name" value="PMEI"/>
    <property type="match status" value="1"/>
</dbReference>
<reference evidence="4 5" key="1">
    <citation type="journal article" date="2024" name="G3 (Bethesda)">
        <title>Genome assembly of Hibiscus sabdariffa L. provides insights into metabolisms of medicinal natural products.</title>
        <authorList>
            <person name="Kim T."/>
        </authorList>
    </citation>
    <scope>NUCLEOTIDE SEQUENCE [LARGE SCALE GENOMIC DNA]</scope>
    <source>
        <strain evidence="4">TK-2024</strain>
        <tissue evidence="4">Old leaves</tissue>
    </source>
</reference>
<evidence type="ECO:0000259" key="3">
    <source>
        <dbReference type="Pfam" id="PF04043"/>
    </source>
</evidence>
<dbReference type="InterPro" id="IPR035513">
    <property type="entry name" value="Invertase/methylesterase_inhib"/>
</dbReference>
<dbReference type="InterPro" id="IPR006501">
    <property type="entry name" value="Pectinesterase_inhib_dom"/>
</dbReference>
<proteinExistence type="predicted"/>
<evidence type="ECO:0000256" key="1">
    <source>
        <dbReference type="SAM" id="MobiDB-lite"/>
    </source>
</evidence>
<accession>A0ABR2EY93</accession>
<feature type="signal peptide" evidence="2">
    <location>
        <begin position="1"/>
        <end position="25"/>
    </location>
</feature>
<keyword evidence="2" id="KW-0732">Signal</keyword>
<dbReference type="Proteomes" id="UP001472677">
    <property type="component" value="Unassembled WGS sequence"/>
</dbReference>
<dbReference type="SUPFAM" id="SSF101148">
    <property type="entry name" value="Plant invertase/pectin methylesterase inhibitor"/>
    <property type="match status" value="1"/>
</dbReference>
<evidence type="ECO:0000313" key="5">
    <source>
        <dbReference type="Proteomes" id="UP001472677"/>
    </source>
</evidence>
<keyword evidence="5" id="KW-1185">Reference proteome</keyword>
<feature type="chain" id="PRO_5045398200" description="Pectinesterase inhibitor domain-containing protein" evidence="2">
    <location>
        <begin position="26"/>
        <end position="204"/>
    </location>
</feature>
<feature type="domain" description="Pectinesterase inhibitor" evidence="3">
    <location>
        <begin position="95"/>
        <end position="177"/>
    </location>
</feature>
<organism evidence="4 5">
    <name type="scientific">Hibiscus sabdariffa</name>
    <name type="common">roselle</name>
    <dbReference type="NCBI Taxonomy" id="183260"/>
    <lineage>
        <taxon>Eukaryota</taxon>
        <taxon>Viridiplantae</taxon>
        <taxon>Streptophyta</taxon>
        <taxon>Embryophyta</taxon>
        <taxon>Tracheophyta</taxon>
        <taxon>Spermatophyta</taxon>
        <taxon>Magnoliopsida</taxon>
        <taxon>eudicotyledons</taxon>
        <taxon>Gunneridae</taxon>
        <taxon>Pentapetalae</taxon>
        <taxon>rosids</taxon>
        <taxon>malvids</taxon>
        <taxon>Malvales</taxon>
        <taxon>Malvaceae</taxon>
        <taxon>Malvoideae</taxon>
        <taxon>Hibiscus</taxon>
    </lineage>
</organism>
<gene>
    <name evidence="4" type="ORF">V6N12_006246</name>
</gene>
<name>A0ABR2EY93_9ROSI</name>
<dbReference type="Gene3D" id="1.20.140.40">
    <property type="entry name" value="Invertase/pectin methylesterase inhibitor family protein"/>
    <property type="match status" value="1"/>
</dbReference>